<proteinExistence type="predicted"/>
<evidence type="ECO:0000313" key="3">
    <source>
        <dbReference type="Proteomes" id="UP001056819"/>
    </source>
</evidence>
<gene>
    <name evidence="2" type="ORF">LNQ82_02915</name>
</gene>
<reference evidence="2" key="1">
    <citation type="submission" date="2022-05" db="EMBL/GenBank/DDBJ databases">
        <title>Alysiella filiformis genome sequencing.</title>
        <authorList>
            <person name="Viehboeck T."/>
        </authorList>
    </citation>
    <scope>NUCLEOTIDE SEQUENCE</scope>
    <source>
        <strain evidence="2">DSM 2580</strain>
    </source>
</reference>
<sequence length="53" mass="6558">MFNDEEYRIERERLRAESEKLDKQVAWLIKHRYKIWLLYAVGGVSLLWWAFSL</sequence>
<organism evidence="2 3">
    <name type="scientific">Conchiformibius steedae DSM 2580</name>
    <dbReference type="NCBI Taxonomy" id="1121352"/>
    <lineage>
        <taxon>Bacteria</taxon>
        <taxon>Pseudomonadati</taxon>
        <taxon>Pseudomonadota</taxon>
        <taxon>Betaproteobacteria</taxon>
        <taxon>Neisseriales</taxon>
        <taxon>Neisseriaceae</taxon>
        <taxon>Conchiformibius</taxon>
    </lineage>
</organism>
<evidence type="ECO:0000256" key="1">
    <source>
        <dbReference type="SAM" id="Phobius"/>
    </source>
</evidence>
<dbReference type="EMBL" id="CP097501">
    <property type="protein sequence ID" value="URD68132.1"/>
    <property type="molecule type" value="Genomic_DNA"/>
</dbReference>
<name>A0AAE9HXE7_9NEIS</name>
<keyword evidence="1" id="KW-0472">Membrane</keyword>
<dbReference type="Proteomes" id="UP001056819">
    <property type="component" value="Chromosome"/>
</dbReference>
<keyword evidence="1" id="KW-0812">Transmembrane</keyword>
<feature type="transmembrane region" description="Helical" evidence="1">
    <location>
        <begin position="33"/>
        <end position="51"/>
    </location>
</feature>
<keyword evidence="1" id="KW-1133">Transmembrane helix</keyword>
<accession>A0AAE9HXE7</accession>
<dbReference type="RefSeq" id="WP_156932347.1">
    <property type="nucleotide sequence ID" value="NZ_CP097501.1"/>
</dbReference>
<dbReference type="AlphaFoldDB" id="A0AAE9HXE7"/>
<protein>
    <submittedName>
        <fullName evidence="2">Uncharacterized protein</fullName>
    </submittedName>
</protein>
<evidence type="ECO:0000313" key="2">
    <source>
        <dbReference type="EMBL" id="URD68132.1"/>
    </source>
</evidence>